<dbReference type="EMBL" id="JADBGF010000001">
    <property type="protein sequence ID" value="MBE1597491.1"/>
    <property type="molecule type" value="Genomic_DNA"/>
</dbReference>
<proteinExistence type="predicted"/>
<dbReference type="Proteomes" id="UP000629287">
    <property type="component" value="Unassembled WGS sequence"/>
</dbReference>
<name>A0A8I0P0U1_9ACTN</name>
<accession>A0A8I0P0U1</accession>
<feature type="compositionally biased region" description="Basic residues" evidence="1">
    <location>
        <begin position="79"/>
        <end position="88"/>
    </location>
</feature>
<evidence type="ECO:0000313" key="2">
    <source>
        <dbReference type="EMBL" id="MBE1597491.1"/>
    </source>
</evidence>
<feature type="region of interest" description="Disordered" evidence="1">
    <location>
        <begin position="63"/>
        <end position="88"/>
    </location>
</feature>
<dbReference type="AlphaFoldDB" id="A0A8I0P0U1"/>
<gene>
    <name evidence="2" type="ORF">H4687_003620</name>
</gene>
<comment type="caution">
    <text evidence="2">The sequence shown here is derived from an EMBL/GenBank/DDBJ whole genome shotgun (WGS) entry which is preliminary data.</text>
</comment>
<organism evidence="2 3">
    <name type="scientific">Streptomyces stelliscabiei</name>
    <dbReference type="NCBI Taxonomy" id="146820"/>
    <lineage>
        <taxon>Bacteria</taxon>
        <taxon>Bacillati</taxon>
        <taxon>Actinomycetota</taxon>
        <taxon>Actinomycetes</taxon>
        <taxon>Kitasatosporales</taxon>
        <taxon>Streptomycetaceae</taxon>
        <taxon>Streptomyces</taxon>
    </lineage>
</organism>
<keyword evidence="3" id="KW-1185">Reference proteome</keyword>
<reference evidence="2 3" key="1">
    <citation type="submission" date="2020-10" db="EMBL/GenBank/DDBJ databases">
        <title>Sequencing the genomes of 1000 actinobacteria strains.</title>
        <authorList>
            <person name="Klenk H.-P."/>
        </authorList>
    </citation>
    <scope>NUCLEOTIDE SEQUENCE [LARGE SCALE GENOMIC DNA]</scope>
    <source>
        <strain evidence="2 3">DSM 41803</strain>
    </source>
</reference>
<evidence type="ECO:0000256" key="1">
    <source>
        <dbReference type="SAM" id="MobiDB-lite"/>
    </source>
</evidence>
<sequence>MPPEQLLAARTLGPDHWKAVVEVYREIPGPLPATLPGTTMSAGRQRRFTTAYQEQLRVYTEKFAQPASRATGGENQSPGHRRTVGSTP</sequence>
<evidence type="ECO:0000313" key="3">
    <source>
        <dbReference type="Proteomes" id="UP000629287"/>
    </source>
</evidence>
<protein>
    <submittedName>
        <fullName evidence="2">Uncharacterized protein</fullName>
    </submittedName>
</protein>